<organism evidence="2 3">
    <name type="scientific">Streptomyces globisporus C-1027</name>
    <dbReference type="NCBI Taxonomy" id="1172567"/>
    <lineage>
        <taxon>Bacteria</taxon>
        <taxon>Bacillati</taxon>
        <taxon>Actinomycetota</taxon>
        <taxon>Actinomycetes</taxon>
        <taxon>Kitasatosporales</taxon>
        <taxon>Streptomycetaceae</taxon>
        <taxon>Streptomyces</taxon>
    </lineage>
</organism>
<dbReference type="KEGG" id="sgb:WQO_34335"/>
<proteinExistence type="predicted"/>
<evidence type="ECO:0000256" key="1">
    <source>
        <dbReference type="SAM" id="MobiDB-lite"/>
    </source>
</evidence>
<evidence type="ECO:0000313" key="3">
    <source>
        <dbReference type="Proteomes" id="UP000064183"/>
    </source>
</evidence>
<sequence length="107" mass="11471">MQTAVVSFSGRQFAGQVTSANEANQVVMPPPWPTTLTKHIPNTTARAAIYNDAYEPAVRIFDLDLTNNGHPHHQPLDELTHGPSGGSARPLHGPCPSRAADPTAPPW</sequence>
<reference evidence="2 3" key="1">
    <citation type="journal article" date="2012" name="J. Bacteriol.">
        <title>Draft genome sequence of Streptomyces globisporus C-1027, which produces an antitumor antibiotic consisting of a nine-membered enediyne with a chromoprotein.</title>
        <authorList>
            <person name="Wang L."/>
            <person name="Wang S."/>
            <person name="He Q."/>
            <person name="Yu T."/>
            <person name="Li Q."/>
            <person name="Hong B."/>
        </authorList>
    </citation>
    <scope>NUCLEOTIDE SEQUENCE [LARGE SCALE GENOMIC DNA]</scope>
    <source>
        <strain evidence="2 3">C-1027</strain>
        <plasmid evidence="2 3">SGLP1</plasmid>
    </source>
</reference>
<dbReference type="EMBL" id="CP013739">
    <property type="protein sequence ID" value="ALU98520.1"/>
    <property type="molecule type" value="Genomic_DNA"/>
</dbReference>
<geneLocation type="plasmid" evidence="2 3">
    <name>SGLP1</name>
</geneLocation>
<dbReference type="AlphaFoldDB" id="A0A0U3LS72"/>
<keyword evidence="2" id="KW-0614">Plasmid</keyword>
<name>A0A0U3LS72_STRGL</name>
<dbReference type="Proteomes" id="UP000064183">
    <property type="component" value="Plasmid SGLP1"/>
</dbReference>
<accession>A0A0U3LS72</accession>
<gene>
    <name evidence="2" type="ORF">WQO_34335</name>
</gene>
<feature type="region of interest" description="Disordered" evidence="1">
    <location>
        <begin position="66"/>
        <end position="107"/>
    </location>
</feature>
<protein>
    <submittedName>
        <fullName evidence="2">Uncharacterized protein</fullName>
    </submittedName>
</protein>
<evidence type="ECO:0000313" key="2">
    <source>
        <dbReference type="EMBL" id="ALU98520.1"/>
    </source>
</evidence>